<proteinExistence type="predicted"/>
<comment type="caution">
    <text evidence="2">The sequence shown here is derived from an EMBL/GenBank/DDBJ whole genome shotgun (WGS) entry which is preliminary data.</text>
</comment>
<evidence type="ECO:0000256" key="1">
    <source>
        <dbReference type="SAM" id="MobiDB-lite"/>
    </source>
</evidence>
<keyword evidence="3" id="KW-1185">Reference proteome</keyword>
<organism evidence="2 3">
    <name type="scientific">Phyllobacterium pellucidum</name>
    <dbReference type="NCBI Taxonomy" id="2740464"/>
    <lineage>
        <taxon>Bacteria</taxon>
        <taxon>Pseudomonadati</taxon>
        <taxon>Pseudomonadota</taxon>
        <taxon>Alphaproteobacteria</taxon>
        <taxon>Hyphomicrobiales</taxon>
        <taxon>Phyllobacteriaceae</taxon>
        <taxon>Phyllobacterium</taxon>
    </lineage>
</organism>
<dbReference type="EMBL" id="JABUMX010000003">
    <property type="protein sequence ID" value="NTS32316.1"/>
    <property type="molecule type" value="Genomic_DNA"/>
</dbReference>
<name>A0A849VRX4_9HYPH</name>
<dbReference type="AlphaFoldDB" id="A0A849VRX4"/>
<protein>
    <submittedName>
        <fullName evidence="2">Low affinity iron permease family protein</fullName>
    </submittedName>
</protein>
<gene>
    <name evidence="2" type="ORF">HQ945_13725</name>
</gene>
<feature type="region of interest" description="Disordered" evidence="1">
    <location>
        <begin position="124"/>
        <end position="157"/>
    </location>
</feature>
<dbReference type="Proteomes" id="UP000550508">
    <property type="component" value="Unassembled WGS sequence"/>
</dbReference>
<sequence length="157" mass="17247">MFGKLFNTIANKVAFAAGKPVTFILCCVVVVVWGISGPIFGFSDTWQLIINTGTTIITFLMVFLIQNTQNRDGIAIQAKLDELVRVTEAKNAFIGIEHLTEDEVEKFRRQCEAAAKKADKELEELKKTEAQKRSQGKTAAKPATGRARTSRSAAAAR</sequence>
<dbReference type="InterPro" id="IPR007251">
    <property type="entry name" value="Iron_permease_Fet4"/>
</dbReference>
<accession>A0A849VRX4</accession>
<dbReference type="RefSeq" id="WP_027231306.1">
    <property type="nucleotide sequence ID" value="NZ_JABUMX010000003.1"/>
</dbReference>
<evidence type="ECO:0000313" key="2">
    <source>
        <dbReference type="EMBL" id="NTS32316.1"/>
    </source>
</evidence>
<dbReference type="Pfam" id="PF04120">
    <property type="entry name" value="Iron_permease"/>
    <property type="match status" value="1"/>
</dbReference>
<reference evidence="2 3" key="1">
    <citation type="submission" date="2020-05" db="EMBL/GenBank/DDBJ databases">
        <authorList>
            <person name="Kim M.K."/>
        </authorList>
    </citation>
    <scope>NUCLEOTIDE SEQUENCE [LARGE SCALE GENOMIC DNA]</scope>
    <source>
        <strain evidence="2 3">BT25</strain>
    </source>
</reference>
<evidence type="ECO:0000313" key="3">
    <source>
        <dbReference type="Proteomes" id="UP000550508"/>
    </source>
</evidence>
<feature type="compositionally biased region" description="Low complexity" evidence="1">
    <location>
        <begin position="143"/>
        <end position="157"/>
    </location>
</feature>
<dbReference type="GO" id="GO:0055085">
    <property type="term" value="P:transmembrane transport"/>
    <property type="evidence" value="ECO:0007669"/>
    <property type="project" value="InterPro"/>
</dbReference>